<keyword evidence="5" id="KW-0472">Membrane</keyword>
<reference evidence="7 8" key="1">
    <citation type="submission" date="2023-04" db="EMBL/GenBank/DDBJ databases">
        <title>A long-awaited taxogenomic arrangement of the family Halomonadaceae.</title>
        <authorList>
            <person name="De La Haba R."/>
            <person name="Chuvochina M."/>
            <person name="Wittouck S."/>
            <person name="Arahal D.R."/>
            <person name="Sanchez-Porro C."/>
            <person name="Hugenholtz P."/>
            <person name="Ventosa A."/>
        </authorList>
    </citation>
    <scope>NUCLEOTIDE SEQUENCE [LARGE SCALE GENOMIC DNA]</scope>
    <source>
        <strain evidence="7 8">DSM 22428</strain>
    </source>
</reference>
<evidence type="ECO:0000256" key="4">
    <source>
        <dbReference type="ARBA" id="ARBA00022679"/>
    </source>
</evidence>
<sequence>MTQKHWSEVKESGSVTGMNLMLSIHRRLGDRGYDAILFFVSIYYWFRNPLARRASRQYQKRLRAAYPALKLPMLPTLRHFMAFGIAMRDKVRALHGDIPREQVTMVDRDTLRAAIESGQGGLMMVSHLGNHEICQALSALRHDLKLSVLMHTQHAQRFNTLLNQGTGPRPDVIEVTHIGPETAQRLQARIDEGGFVVIAGDREPIGLNGRTRDVSFLGHDARFPEGGFWLASLLRCPTYFLLCARDKRQYNVHFEALGDARDLKRRDRAQWITDQLTRYAGRLEHYCARYPLEWFNFYPFWATPTTNTTSTTAPTEPGAGSPL</sequence>
<proteinExistence type="predicted"/>
<evidence type="ECO:0000313" key="8">
    <source>
        <dbReference type="Proteomes" id="UP001269375"/>
    </source>
</evidence>
<evidence type="ECO:0000256" key="6">
    <source>
        <dbReference type="ARBA" id="ARBA00023315"/>
    </source>
</evidence>
<comment type="subcellular location">
    <subcellularLocation>
        <location evidence="1">Cell inner membrane</location>
    </subcellularLocation>
</comment>
<dbReference type="CDD" id="cd07984">
    <property type="entry name" value="LPLAT_LABLAT-like"/>
    <property type="match status" value="1"/>
</dbReference>
<keyword evidence="8" id="KW-1185">Reference proteome</keyword>
<evidence type="ECO:0000256" key="5">
    <source>
        <dbReference type="ARBA" id="ARBA00023136"/>
    </source>
</evidence>
<dbReference type="RefSeq" id="WP_251594173.1">
    <property type="nucleotide sequence ID" value="NZ_JAMLJI010000003.1"/>
</dbReference>
<evidence type="ECO:0000313" key="7">
    <source>
        <dbReference type="EMBL" id="MDR5896489.1"/>
    </source>
</evidence>
<dbReference type="GO" id="GO:0016740">
    <property type="term" value="F:transferase activity"/>
    <property type="evidence" value="ECO:0007669"/>
    <property type="project" value="UniProtKB-KW"/>
</dbReference>
<gene>
    <name evidence="7" type="ORF">QC825_10430</name>
</gene>
<protein>
    <submittedName>
        <fullName evidence="7">Glycosyl transferase</fullName>
    </submittedName>
</protein>
<keyword evidence="6" id="KW-0012">Acyltransferase</keyword>
<dbReference type="PIRSF" id="PIRSF028561">
    <property type="entry name" value="Ac_Trasf"/>
    <property type="match status" value="1"/>
</dbReference>
<dbReference type="PANTHER" id="PTHR30606">
    <property type="entry name" value="LIPID A BIOSYNTHESIS LAUROYL ACYLTRANSFERASE"/>
    <property type="match status" value="1"/>
</dbReference>
<comment type="caution">
    <text evidence="7">The sequence shown here is derived from an EMBL/GenBank/DDBJ whole genome shotgun (WGS) entry which is preliminary data.</text>
</comment>
<dbReference type="EMBL" id="JARWAO010000005">
    <property type="protein sequence ID" value="MDR5896489.1"/>
    <property type="molecule type" value="Genomic_DNA"/>
</dbReference>
<organism evidence="7 8">
    <name type="scientific">Larsenimonas suaedae</name>
    <dbReference type="NCBI Taxonomy" id="1851019"/>
    <lineage>
        <taxon>Bacteria</taxon>
        <taxon>Pseudomonadati</taxon>
        <taxon>Pseudomonadota</taxon>
        <taxon>Gammaproteobacteria</taxon>
        <taxon>Oceanospirillales</taxon>
        <taxon>Halomonadaceae</taxon>
        <taxon>Larsenimonas</taxon>
    </lineage>
</organism>
<accession>A0ABU1GWS9</accession>
<keyword evidence="3" id="KW-0997">Cell inner membrane</keyword>
<dbReference type="InterPro" id="IPR014548">
    <property type="entry name" value="Ac_Trasf"/>
</dbReference>
<evidence type="ECO:0000256" key="3">
    <source>
        <dbReference type="ARBA" id="ARBA00022519"/>
    </source>
</evidence>
<keyword evidence="4 7" id="KW-0808">Transferase</keyword>
<name>A0ABU1GWS9_9GAMM</name>
<keyword evidence="2" id="KW-1003">Cell membrane</keyword>
<dbReference type="PANTHER" id="PTHR30606:SF9">
    <property type="entry name" value="LIPID A BIOSYNTHESIS LAUROYLTRANSFERASE"/>
    <property type="match status" value="1"/>
</dbReference>
<dbReference type="Proteomes" id="UP001269375">
    <property type="component" value="Unassembled WGS sequence"/>
</dbReference>
<evidence type="ECO:0000256" key="2">
    <source>
        <dbReference type="ARBA" id="ARBA00022475"/>
    </source>
</evidence>
<evidence type="ECO:0000256" key="1">
    <source>
        <dbReference type="ARBA" id="ARBA00004533"/>
    </source>
</evidence>
<dbReference type="InterPro" id="IPR004960">
    <property type="entry name" value="LipA_acyltrans"/>
</dbReference>